<evidence type="ECO:0000313" key="4">
    <source>
        <dbReference type="Proteomes" id="UP000248214"/>
    </source>
</evidence>
<name>A0A323TJX7_9BACI</name>
<gene>
    <name evidence="3" type="ORF">CR194_04975</name>
</gene>
<protein>
    <recommendedName>
        <fullName evidence="2">Endonuclease NucS C-terminal domain-containing protein</fullName>
    </recommendedName>
</protein>
<dbReference type="OrthoDB" id="2971954at2"/>
<evidence type="ECO:0000256" key="1">
    <source>
        <dbReference type="ARBA" id="ARBA00023125"/>
    </source>
</evidence>
<evidence type="ECO:0000259" key="2">
    <source>
        <dbReference type="Pfam" id="PF01939"/>
    </source>
</evidence>
<dbReference type="Pfam" id="PF01939">
    <property type="entry name" value="NucS_C"/>
    <property type="match status" value="1"/>
</dbReference>
<dbReference type="PANTHER" id="PTHR38814:SF1">
    <property type="entry name" value="ENDONUCLEASE NUCS"/>
    <property type="match status" value="1"/>
</dbReference>
<dbReference type="AlphaFoldDB" id="A0A323TJX7"/>
<dbReference type="Gene3D" id="3.40.1350.10">
    <property type="match status" value="1"/>
</dbReference>
<dbReference type="EMBL" id="PDOD01000001">
    <property type="protein sequence ID" value="PYZ94880.1"/>
    <property type="molecule type" value="Genomic_DNA"/>
</dbReference>
<keyword evidence="1" id="KW-0238">DNA-binding</keyword>
<dbReference type="InterPro" id="IPR002793">
    <property type="entry name" value="Endonuclease_NucS"/>
</dbReference>
<dbReference type="Proteomes" id="UP000248214">
    <property type="component" value="Unassembled WGS sequence"/>
</dbReference>
<dbReference type="PANTHER" id="PTHR38814">
    <property type="entry name" value="ENDONUCLEASE NUCS"/>
    <property type="match status" value="1"/>
</dbReference>
<accession>A0A323TJX7</accession>
<dbReference type="GO" id="GO:0004519">
    <property type="term" value="F:endonuclease activity"/>
    <property type="evidence" value="ECO:0007669"/>
    <property type="project" value="InterPro"/>
</dbReference>
<sequence>MKEADLVNALIVNSDLIEPGLSFKEKEVNLDGKRCDLLFVDNNGKDLYVEVKKHADLHGAGQLVLYNGLVSNRSARFMLVALSIADKLVQGLHRGGYEYVEVKDEDIYYSFFSSSMKEAAERVIRANEKVKS</sequence>
<reference evidence="3 4" key="1">
    <citation type="submission" date="2017-10" db="EMBL/GenBank/DDBJ databases">
        <title>Bacillus sp. nov., a halophilic bacterium isolated from a Keqin Lake.</title>
        <authorList>
            <person name="Wang H."/>
        </authorList>
    </citation>
    <scope>NUCLEOTIDE SEQUENCE [LARGE SCALE GENOMIC DNA]</scope>
    <source>
        <strain evidence="3 4">KQ-12</strain>
    </source>
</reference>
<dbReference type="RefSeq" id="WP_110608513.1">
    <property type="nucleotide sequence ID" value="NZ_PDOD01000001.1"/>
</dbReference>
<proteinExistence type="predicted"/>
<dbReference type="GO" id="GO:0003677">
    <property type="term" value="F:DNA binding"/>
    <property type="evidence" value="ECO:0007669"/>
    <property type="project" value="UniProtKB-KW"/>
</dbReference>
<dbReference type="InterPro" id="IPR011856">
    <property type="entry name" value="tRNA_endonuc-like_dom_sf"/>
</dbReference>
<feature type="domain" description="Endonuclease NucS C-terminal" evidence="2">
    <location>
        <begin position="3"/>
        <end position="90"/>
    </location>
</feature>
<organism evidence="3 4">
    <name type="scientific">Salipaludibacillus keqinensis</name>
    <dbReference type="NCBI Taxonomy" id="2045207"/>
    <lineage>
        <taxon>Bacteria</taxon>
        <taxon>Bacillati</taxon>
        <taxon>Bacillota</taxon>
        <taxon>Bacilli</taxon>
        <taxon>Bacillales</taxon>
        <taxon>Bacillaceae</taxon>
    </lineage>
</organism>
<evidence type="ECO:0000313" key="3">
    <source>
        <dbReference type="EMBL" id="PYZ94880.1"/>
    </source>
</evidence>
<keyword evidence="4" id="KW-1185">Reference proteome</keyword>
<comment type="caution">
    <text evidence="3">The sequence shown here is derived from an EMBL/GenBank/DDBJ whole genome shotgun (WGS) entry which is preliminary data.</text>
</comment>
<dbReference type="InterPro" id="IPR048301">
    <property type="entry name" value="NucS_C"/>
</dbReference>